<reference evidence="1 2" key="1">
    <citation type="journal article" date="2010" name="DNA Res.">
        <title>Bacterial lifestyle in a deep-sea hydrothermal vent chimney revealed by the genome sequence of the thermophilic bacterium Deferribacter desulfuricans SSM1.</title>
        <authorList>
            <person name="Takaki Y."/>
            <person name="Shimamura S."/>
            <person name="Nakagawa S."/>
            <person name="Fukuhara Y."/>
            <person name="Horikawa H."/>
            <person name="Ankai A."/>
            <person name="Harada T."/>
            <person name="Hosoyama A."/>
            <person name="Oguchi A."/>
            <person name="Fukui S."/>
            <person name="Fujita N."/>
            <person name="Takami H."/>
            <person name="Takai K."/>
        </authorList>
    </citation>
    <scope>NUCLEOTIDE SEQUENCE [LARGE SCALE GENOMIC DNA]</scope>
    <source>
        <strain evidence="2">DSM 14783 / JCM 11476 / NBRC 101012 / SSM1</strain>
    </source>
</reference>
<name>D3P8W7_DEFDS</name>
<dbReference type="RefSeq" id="WP_013008403.1">
    <property type="nucleotide sequence ID" value="NC_013939.1"/>
</dbReference>
<organism evidence="1 2">
    <name type="scientific">Deferribacter desulfuricans (strain DSM 14783 / JCM 11476 / NBRC 101012 / SSM1)</name>
    <dbReference type="NCBI Taxonomy" id="639282"/>
    <lineage>
        <taxon>Bacteria</taxon>
        <taxon>Pseudomonadati</taxon>
        <taxon>Deferribacterota</taxon>
        <taxon>Deferribacteres</taxon>
        <taxon>Deferribacterales</taxon>
        <taxon>Deferribacteraceae</taxon>
        <taxon>Deferribacter</taxon>
    </lineage>
</organism>
<dbReference type="Proteomes" id="UP000001520">
    <property type="component" value="Chromosome"/>
</dbReference>
<dbReference type="EMBL" id="AP011529">
    <property type="protein sequence ID" value="BAI81157.1"/>
    <property type="molecule type" value="Genomic_DNA"/>
</dbReference>
<dbReference type="KEGG" id="ddf:DEFDS_1701"/>
<dbReference type="AlphaFoldDB" id="D3P8W7"/>
<evidence type="ECO:0000313" key="1">
    <source>
        <dbReference type="EMBL" id="BAI81157.1"/>
    </source>
</evidence>
<protein>
    <recommendedName>
        <fullName evidence="3">L-2-amino-thiazoline-4-carboxylic acid hydrolase</fullName>
    </recommendedName>
</protein>
<dbReference type="STRING" id="639282.DEFDS_1701"/>
<dbReference type="Pfam" id="PF19620">
    <property type="entry name" value="DUF6125"/>
    <property type="match status" value="1"/>
</dbReference>
<proteinExistence type="predicted"/>
<sequence length="174" mass="20405">MGKYPELESLSKEELIEIIVDEAKNWLAHDGLWFQAVERHFGLETAIKLDEEAWKDFTVIEANRIKKRLNLPENGGLDALEKALNFRMYRRINDQIIERVDENILVLKMINCRVQAARERKKMDFFPCKSVGIIEYSYFAKAIDSRIETEVIKCPPDDIKNSGFYCAWKFVLNK</sequence>
<evidence type="ECO:0008006" key="3">
    <source>
        <dbReference type="Google" id="ProtNLM"/>
    </source>
</evidence>
<dbReference type="eggNOG" id="ENOG502ZA7Y">
    <property type="taxonomic scope" value="Bacteria"/>
</dbReference>
<dbReference type="HOGENOM" id="CLU_116203_0_0_0"/>
<keyword evidence="2" id="KW-1185">Reference proteome</keyword>
<evidence type="ECO:0000313" key="2">
    <source>
        <dbReference type="Proteomes" id="UP000001520"/>
    </source>
</evidence>
<gene>
    <name evidence="1" type="ordered locus">DEFDS_1701</name>
</gene>
<accession>D3P8W7</accession>
<dbReference type="OrthoDB" id="9793253at2"/>